<proteinExistence type="predicted"/>
<gene>
    <name evidence="1" type="ORF">EAS62_24070</name>
</gene>
<accession>A0ABY0DH81</accession>
<dbReference type="Proteomes" id="UP000289946">
    <property type="component" value="Unassembled WGS sequence"/>
</dbReference>
<protein>
    <submittedName>
        <fullName evidence="1">Uncharacterized protein</fullName>
    </submittedName>
</protein>
<evidence type="ECO:0000313" key="1">
    <source>
        <dbReference type="EMBL" id="RXG91560.1"/>
    </source>
</evidence>
<organism evidence="1 2">
    <name type="scientific">Bradyrhizobium zhanjiangense</name>
    <dbReference type="NCBI Taxonomy" id="1325107"/>
    <lineage>
        <taxon>Bacteria</taxon>
        <taxon>Pseudomonadati</taxon>
        <taxon>Pseudomonadota</taxon>
        <taxon>Alphaproteobacteria</taxon>
        <taxon>Hyphomicrobiales</taxon>
        <taxon>Nitrobacteraceae</taxon>
        <taxon>Bradyrhizobium</taxon>
    </lineage>
</organism>
<keyword evidence="2" id="KW-1185">Reference proteome</keyword>
<dbReference type="EMBL" id="RDRA01000014">
    <property type="protein sequence ID" value="RXG91560.1"/>
    <property type="molecule type" value="Genomic_DNA"/>
</dbReference>
<name>A0ABY0DH81_9BRAD</name>
<comment type="caution">
    <text evidence="1">The sequence shown here is derived from an EMBL/GenBank/DDBJ whole genome shotgun (WGS) entry which is preliminary data.</text>
</comment>
<dbReference type="RefSeq" id="WP_128941034.1">
    <property type="nucleotide sequence ID" value="NZ_RDRA01000014.1"/>
</dbReference>
<sequence>MKQQQVIVPHEWMERSLRWAERSVLGYERGEKERSRAYARPGIDTSVDAQLLGRAGECAFCLFMHIDPGRLDWGPSCDKGWDVEFCRQLIDVKATDTGAVIWPVTKNHFLADAQADLFASMHRMDRRQPAIFEVGGWCTRAHFVQTHQIAPPPARWNPGTKYLPRCALWPMEQLRDSGFVRSVLLHRQCESLPALFSLIDFTARIAA</sequence>
<evidence type="ECO:0000313" key="2">
    <source>
        <dbReference type="Proteomes" id="UP000289946"/>
    </source>
</evidence>
<reference evidence="1 2" key="1">
    <citation type="submission" date="2018-10" db="EMBL/GenBank/DDBJ databases">
        <title>Bradyrhizobium sp. nov., isolated from effective nodules of peanut in China.</title>
        <authorList>
            <person name="Li Y."/>
        </authorList>
    </citation>
    <scope>NUCLEOTIDE SEQUENCE [LARGE SCALE GENOMIC DNA]</scope>
    <source>
        <strain evidence="1 2">CCBAU 51781</strain>
    </source>
</reference>